<gene>
    <name evidence="1" type="ORF">JKV55_13895</name>
</gene>
<reference evidence="2" key="1">
    <citation type="submission" date="2021-01" db="EMBL/GenBank/DDBJ databases">
        <title>Genome public.</title>
        <authorList>
            <person name="Liu C."/>
            <person name="Sun Q."/>
        </authorList>
    </citation>
    <scope>NUCLEOTIDE SEQUENCE [LARGE SCALE GENOMIC DNA]</scope>
    <source>
        <strain evidence="2">CGMCC 1.18722</strain>
    </source>
</reference>
<dbReference type="SUPFAM" id="SSF160214">
    <property type="entry name" value="FlaG-like"/>
    <property type="match status" value="1"/>
</dbReference>
<dbReference type="Pfam" id="PF03646">
    <property type="entry name" value="FlaG"/>
    <property type="match status" value="1"/>
</dbReference>
<dbReference type="Proteomes" id="UP000638570">
    <property type="component" value="Unassembled WGS sequence"/>
</dbReference>
<dbReference type="Gene3D" id="3.30.160.170">
    <property type="entry name" value="FlaG-like"/>
    <property type="match status" value="1"/>
</dbReference>
<keyword evidence="2" id="KW-1185">Reference proteome</keyword>
<organism evidence="1 2">
    <name type="scientific">Zobellella iuensis</name>
    <dbReference type="NCBI Taxonomy" id="2803811"/>
    <lineage>
        <taxon>Bacteria</taxon>
        <taxon>Pseudomonadati</taxon>
        <taxon>Pseudomonadota</taxon>
        <taxon>Gammaproteobacteria</taxon>
        <taxon>Aeromonadales</taxon>
        <taxon>Aeromonadaceae</taxon>
        <taxon>Zobellella</taxon>
    </lineage>
</organism>
<dbReference type="RefSeq" id="WP_202086769.1">
    <property type="nucleotide sequence ID" value="NZ_JAERTZ010000025.1"/>
</dbReference>
<evidence type="ECO:0000313" key="2">
    <source>
        <dbReference type="Proteomes" id="UP000638570"/>
    </source>
</evidence>
<proteinExistence type="predicted"/>
<accession>A0ABS1QWB2</accession>
<dbReference type="EMBL" id="JAERTZ010000025">
    <property type="protein sequence ID" value="MBL1378408.1"/>
    <property type="molecule type" value="Genomic_DNA"/>
</dbReference>
<dbReference type="InterPro" id="IPR005186">
    <property type="entry name" value="FlaG"/>
</dbReference>
<dbReference type="InterPro" id="IPR035924">
    <property type="entry name" value="FlaG-like_sf"/>
</dbReference>
<comment type="caution">
    <text evidence="1">The sequence shown here is derived from an EMBL/GenBank/DDBJ whole genome shotgun (WGS) entry which is preliminary data.</text>
</comment>
<keyword evidence="1" id="KW-0282">Flagellum</keyword>
<name>A0ABS1QWB2_9GAMM</name>
<keyword evidence="1" id="KW-0966">Cell projection</keyword>
<sequence length="136" mass="14520">MNTPPLSPKAPVSVSELMTRPSSVVARPTGSEATQTAQAVQAMDKTAATQPTPGIAQDATAFSIEQLEEMAGQMESFIGTFNRGLQFRVDENSGRQVVTVLDSDTGDVVRQIPTEELLDVITRLTEASRGLLDTKA</sequence>
<dbReference type="PANTHER" id="PTHR37166">
    <property type="entry name" value="PROTEIN FLAG"/>
    <property type="match status" value="1"/>
</dbReference>
<keyword evidence="1" id="KW-0969">Cilium</keyword>
<protein>
    <submittedName>
        <fullName evidence="1">Flagellar protein FlaG</fullName>
    </submittedName>
</protein>
<evidence type="ECO:0000313" key="1">
    <source>
        <dbReference type="EMBL" id="MBL1378408.1"/>
    </source>
</evidence>
<dbReference type="PANTHER" id="PTHR37166:SF1">
    <property type="entry name" value="PROTEIN FLAG"/>
    <property type="match status" value="1"/>
</dbReference>